<evidence type="ECO:0000259" key="4">
    <source>
        <dbReference type="PROSITE" id="PS01124"/>
    </source>
</evidence>
<dbReference type="OrthoDB" id="4480133at2"/>
<dbReference type="AlphaFoldDB" id="C6W373"/>
<proteinExistence type="predicted"/>
<dbReference type="EMBL" id="CP001619">
    <property type="protein sequence ID" value="ACT92177.1"/>
    <property type="molecule type" value="Genomic_DNA"/>
</dbReference>
<dbReference type="KEGG" id="dfe:Dfer_0924"/>
<dbReference type="PROSITE" id="PS01124">
    <property type="entry name" value="HTH_ARAC_FAMILY_2"/>
    <property type="match status" value="1"/>
</dbReference>
<dbReference type="InterPro" id="IPR018060">
    <property type="entry name" value="HTH_AraC"/>
</dbReference>
<evidence type="ECO:0000256" key="3">
    <source>
        <dbReference type="ARBA" id="ARBA00023163"/>
    </source>
</evidence>
<dbReference type="GO" id="GO:0003700">
    <property type="term" value="F:DNA-binding transcription factor activity"/>
    <property type="evidence" value="ECO:0007669"/>
    <property type="project" value="InterPro"/>
</dbReference>
<dbReference type="Pfam" id="PF22200">
    <property type="entry name" value="ExsA_N"/>
    <property type="match status" value="1"/>
</dbReference>
<dbReference type="InterPro" id="IPR009057">
    <property type="entry name" value="Homeodomain-like_sf"/>
</dbReference>
<keyword evidence="6" id="KW-1185">Reference proteome</keyword>
<sequence length="267" mass="30893">MAQRQVSAYAEMVLTCNEDFHCTGEKVLQEHALLRVVSGQLTVIQAEKSTICEAGQTLLFPKNQLFTLSKQCYDGRPYKSVIISLPTQLLRAFYEKNTLKDLRPAEAEILKLDQDALLDSLFASMLPYFDLNKPLPEKLVEIKTHEAIEILRNVRPDIDGILSDFSEPGKINLADFMEKNYMFNISLDKFARLTGRSLTTFQRDFKKAFEMSPQRWLTRKRLALAHYQLSEKRKRPVDVYFETGFENLSHFSYAFKKQFGYPPTMLP</sequence>
<dbReference type="InterPro" id="IPR037923">
    <property type="entry name" value="HTH-like"/>
</dbReference>
<dbReference type="InterPro" id="IPR050204">
    <property type="entry name" value="AraC_XylS_family_regulators"/>
</dbReference>
<feature type="domain" description="HTH araC/xylS-type" evidence="4">
    <location>
        <begin position="171"/>
        <end position="267"/>
    </location>
</feature>
<protein>
    <submittedName>
        <fullName evidence="5">Transcriptional regulator, AraC family</fullName>
    </submittedName>
</protein>
<dbReference type="Proteomes" id="UP000002011">
    <property type="component" value="Chromosome"/>
</dbReference>
<reference evidence="5 6" key="1">
    <citation type="journal article" date="2009" name="Stand. Genomic Sci.">
        <title>Complete genome sequence of Dyadobacter fermentans type strain (NS114).</title>
        <authorList>
            <person name="Lang E."/>
            <person name="Lapidus A."/>
            <person name="Chertkov O."/>
            <person name="Brettin T."/>
            <person name="Detter J.C."/>
            <person name="Han C."/>
            <person name="Copeland A."/>
            <person name="Glavina Del Rio T."/>
            <person name="Nolan M."/>
            <person name="Chen F."/>
            <person name="Lucas S."/>
            <person name="Tice H."/>
            <person name="Cheng J.F."/>
            <person name="Land M."/>
            <person name="Hauser L."/>
            <person name="Chang Y.J."/>
            <person name="Jeffries C.D."/>
            <person name="Kopitz M."/>
            <person name="Bruce D."/>
            <person name="Goodwin L."/>
            <person name="Pitluck S."/>
            <person name="Ovchinnikova G."/>
            <person name="Pati A."/>
            <person name="Ivanova N."/>
            <person name="Mavrommatis K."/>
            <person name="Chen A."/>
            <person name="Palaniappan K."/>
            <person name="Chain P."/>
            <person name="Bristow J."/>
            <person name="Eisen J.A."/>
            <person name="Markowitz V."/>
            <person name="Hugenholtz P."/>
            <person name="Goker M."/>
            <person name="Rohde M."/>
            <person name="Kyrpides N.C."/>
            <person name="Klenk H.P."/>
        </authorList>
    </citation>
    <scope>NUCLEOTIDE SEQUENCE [LARGE SCALE GENOMIC DNA]</scope>
    <source>
        <strain evidence="6">ATCC 700827 / DSM 18053 / CIP 107007 / KCTC 52180 / NS114</strain>
    </source>
</reference>
<evidence type="ECO:0000313" key="5">
    <source>
        <dbReference type="EMBL" id="ACT92177.1"/>
    </source>
</evidence>
<accession>C6W373</accession>
<dbReference type="SUPFAM" id="SSF51215">
    <property type="entry name" value="Regulatory protein AraC"/>
    <property type="match status" value="1"/>
</dbReference>
<name>C6W373_DYAFD</name>
<evidence type="ECO:0000256" key="2">
    <source>
        <dbReference type="ARBA" id="ARBA00023125"/>
    </source>
</evidence>
<organism evidence="5 6">
    <name type="scientific">Dyadobacter fermentans (strain ATCC 700827 / DSM 18053 / CIP 107007 / KCTC 52180 / NS114)</name>
    <dbReference type="NCBI Taxonomy" id="471854"/>
    <lineage>
        <taxon>Bacteria</taxon>
        <taxon>Pseudomonadati</taxon>
        <taxon>Bacteroidota</taxon>
        <taxon>Cytophagia</taxon>
        <taxon>Cytophagales</taxon>
        <taxon>Spirosomataceae</taxon>
        <taxon>Dyadobacter</taxon>
    </lineage>
</organism>
<dbReference type="Gene3D" id="1.10.10.60">
    <property type="entry name" value="Homeodomain-like"/>
    <property type="match status" value="1"/>
</dbReference>
<dbReference type="RefSeq" id="WP_015810431.1">
    <property type="nucleotide sequence ID" value="NC_013037.1"/>
</dbReference>
<keyword evidence="1" id="KW-0805">Transcription regulation</keyword>
<dbReference type="SUPFAM" id="SSF46689">
    <property type="entry name" value="Homeodomain-like"/>
    <property type="match status" value="2"/>
</dbReference>
<gene>
    <name evidence="5" type="ordered locus">Dfer_0924</name>
</gene>
<dbReference type="InterPro" id="IPR054015">
    <property type="entry name" value="ExsA-like_N"/>
</dbReference>
<dbReference type="PANTHER" id="PTHR46796:SF6">
    <property type="entry name" value="ARAC SUBFAMILY"/>
    <property type="match status" value="1"/>
</dbReference>
<dbReference type="HOGENOM" id="CLU_073843_0_0_10"/>
<evidence type="ECO:0000256" key="1">
    <source>
        <dbReference type="ARBA" id="ARBA00023015"/>
    </source>
</evidence>
<dbReference type="STRING" id="471854.Dfer_0924"/>
<dbReference type="PANTHER" id="PTHR46796">
    <property type="entry name" value="HTH-TYPE TRANSCRIPTIONAL ACTIVATOR RHAS-RELATED"/>
    <property type="match status" value="1"/>
</dbReference>
<evidence type="ECO:0000313" key="6">
    <source>
        <dbReference type="Proteomes" id="UP000002011"/>
    </source>
</evidence>
<dbReference type="GO" id="GO:0043565">
    <property type="term" value="F:sequence-specific DNA binding"/>
    <property type="evidence" value="ECO:0007669"/>
    <property type="project" value="InterPro"/>
</dbReference>
<dbReference type="eggNOG" id="COG2207">
    <property type="taxonomic scope" value="Bacteria"/>
</dbReference>
<keyword evidence="2" id="KW-0238">DNA-binding</keyword>
<dbReference type="SMART" id="SM00342">
    <property type="entry name" value="HTH_ARAC"/>
    <property type="match status" value="1"/>
</dbReference>
<dbReference type="Pfam" id="PF12833">
    <property type="entry name" value="HTH_18"/>
    <property type="match status" value="1"/>
</dbReference>
<keyword evidence="3" id="KW-0804">Transcription</keyword>